<dbReference type="WBParaSite" id="HPBE_0000617501-mRNA-1">
    <property type="protein sequence ID" value="HPBE_0000617501-mRNA-1"/>
    <property type="gene ID" value="HPBE_0000617501"/>
</dbReference>
<organism evidence="1">
    <name type="scientific">Heligmosomoides polygyrus</name>
    <name type="common">Parasitic roundworm</name>
    <dbReference type="NCBI Taxonomy" id="6339"/>
    <lineage>
        <taxon>Eukaryota</taxon>
        <taxon>Metazoa</taxon>
        <taxon>Ecdysozoa</taxon>
        <taxon>Nematoda</taxon>
        <taxon>Chromadorea</taxon>
        <taxon>Rhabditida</taxon>
        <taxon>Rhabditina</taxon>
        <taxon>Rhabditomorpha</taxon>
        <taxon>Strongyloidea</taxon>
        <taxon>Heligmosomidae</taxon>
        <taxon>Heligmosomoides</taxon>
    </lineage>
</organism>
<protein>
    <submittedName>
        <fullName evidence="1 3">Uncharacterized protein</fullName>
    </submittedName>
</protein>
<dbReference type="AlphaFoldDB" id="A0A3P7XP25"/>
<accession>A0A3P7XP25</accession>
<evidence type="ECO:0000313" key="2">
    <source>
        <dbReference type="Proteomes" id="UP000050761"/>
    </source>
</evidence>
<dbReference type="Proteomes" id="UP000050761">
    <property type="component" value="Unassembled WGS sequence"/>
</dbReference>
<evidence type="ECO:0000313" key="3">
    <source>
        <dbReference type="WBParaSite" id="HPBE_0000617501-mRNA-1"/>
    </source>
</evidence>
<evidence type="ECO:0000313" key="1">
    <source>
        <dbReference type="EMBL" id="VDO67259.1"/>
    </source>
</evidence>
<gene>
    <name evidence="1" type="ORF">HPBE_LOCUS6176</name>
</gene>
<proteinExistence type="predicted"/>
<name>A0A3P7XP25_HELPZ</name>
<sequence length="73" mass="8080">MEEARENSDLPALMDFRAAVEASMLKRRLQNAFRSALLYAASDPNALPFRPYSRAVAPSAADYESSNLNDLMA</sequence>
<keyword evidence="2" id="KW-1185">Reference proteome</keyword>
<reference evidence="1 2" key="1">
    <citation type="submission" date="2018-11" db="EMBL/GenBank/DDBJ databases">
        <authorList>
            <consortium name="Pathogen Informatics"/>
        </authorList>
    </citation>
    <scope>NUCLEOTIDE SEQUENCE [LARGE SCALE GENOMIC DNA]</scope>
</reference>
<reference evidence="3" key="2">
    <citation type="submission" date="2019-09" db="UniProtKB">
        <authorList>
            <consortium name="WormBaseParasite"/>
        </authorList>
    </citation>
    <scope>IDENTIFICATION</scope>
</reference>
<dbReference type="EMBL" id="UZAH01025613">
    <property type="protein sequence ID" value="VDO67259.1"/>
    <property type="molecule type" value="Genomic_DNA"/>
</dbReference>